<dbReference type="EMBL" id="GBHO01019959">
    <property type="protein sequence ID" value="JAG23645.1"/>
    <property type="molecule type" value="Transcribed_RNA"/>
</dbReference>
<name>A0A0A9Y2C1_LYGHE</name>
<feature type="compositionally biased region" description="Polar residues" evidence="1">
    <location>
        <begin position="22"/>
        <end position="38"/>
    </location>
</feature>
<evidence type="ECO:0000313" key="2">
    <source>
        <dbReference type="EMBL" id="JAG23645.1"/>
    </source>
</evidence>
<accession>A0A0A9Y2C1</accession>
<feature type="region of interest" description="Disordered" evidence="1">
    <location>
        <begin position="1"/>
        <end position="86"/>
    </location>
</feature>
<reference evidence="2" key="2">
    <citation type="submission" date="2014-07" db="EMBL/GenBank/DDBJ databases">
        <authorList>
            <person name="Hull J."/>
        </authorList>
    </citation>
    <scope>NUCLEOTIDE SEQUENCE</scope>
</reference>
<gene>
    <name evidence="2" type="primary">Ptprb</name>
    <name evidence="2" type="ORF">CM83_39686</name>
</gene>
<keyword evidence="2" id="KW-0675">Receptor</keyword>
<sequence length="140" mass="16042">FPIFREVPKTPLGEVKQEASQETRALSTQPNLEPQPMTQPEKKDIPKEALRSQEQLRSFDYSPLEVAPKRQGHLGELPSSTPVKTTNFDGTFMDQDIFLPSEYQNISTNPRSQIVSQTHPPSRKNAIIMFHLRYTLCNYL</sequence>
<organism evidence="2">
    <name type="scientific">Lygus hesperus</name>
    <name type="common">Western plant bug</name>
    <dbReference type="NCBI Taxonomy" id="30085"/>
    <lineage>
        <taxon>Eukaryota</taxon>
        <taxon>Metazoa</taxon>
        <taxon>Ecdysozoa</taxon>
        <taxon>Arthropoda</taxon>
        <taxon>Hexapoda</taxon>
        <taxon>Insecta</taxon>
        <taxon>Pterygota</taxon>
        <taxon>Neoptera</taxon>
        <taxon>Paraneoptera</taxon>
        <taxon>Hemiptera</taxon>
        <taxon>Heteroptera</taxon>
        <taxon>Panheteroptera</taxon>
        <taxon>Cimicomorpha</taxon>
        <taxon>Miridae</taxon>
        <taxon>Mirini</taxon>
        <taxon>Lygus</taxon>
    </lineage>
</organism>
<protein>
    <submittedName>
        <fullName evidence="2">Receptor-type tyrosine-protein phosphatase beta</fullName>
    </submittedName>
</protein>
<proteinExistence type="predicted"/>
<feature type="non-terminal residue" evidence="2">
    <location>
        <position position="1"/>
    </location>
</feature>
<dbReference type="AlphaFoldDB" id="A0A0A9Y2C1"/>
<feature type="compositionally biased region" description="Basic and acidic residues" evidence="1">
    <location>
        <begin position="40"/>
        <end position="51"/>
    </location>
</feature>
<evidence type="ECO:0000256" key="1">
    <source>
        <dbReference type="SAM" id="MobiDB-lite"/>
    </source>
</evidence>
<reference evidence="2" key="1">
    <citation type="journal article" date="2014" name="PLoS ONE">
        <title>Transcriptome-Based Identification of ABC Transporters in the Western Tarnished Plant Bug Lygus hesperus.</title>
        <authorList>
            <person name="Hull J.J."/>
            <person name="Chaney K."/>
            <person name="Geib S.M."/>
            <person name="Fabrick J.A."/>
            <person name="Brent C.S."/>
            <person name="Walsh D."/>
            <person name="Lavine L.C."/>
        </authorList>
    </citation>
    <scope>NUCLEOTIDE SEQUENCE</scope>
</reference>